<evidence type="ECO:0000313" key="4">
    <source>
        <dbReference type="Proteomes" id="UP000724672"/>
    </source>
</evidence>
<evidence type="ECO:0000313" key="3">
    <source>
        <dbReference type="EMBL" id="MBS4539716.1"/>
    </source>
</evidence>
<protein>
    <submittedName>
        <fullName evidence="3">YggT family protein</fullName>
    </submittedName>
</protein>
<evidence type="ECO:0000256" key="2">
    <source>
        <dbReference type="SAM" id="Phobius"/>
    </source>
</evidence>
<comment type="caution">
    <text evidence="3">The sequence shown here is derived from an EMBL/GenBank/DDBJ whole genome shotgun (WGS) entry which is preliminary data.</text>
</comment>
<keyword evidence="2" id="KW-0472">Membrane</keyword>
<evidence type="ECO:0000256" key="1">
    <source>
        <dbReference type="ARBA" id="ARBA00010894"/>
    </source>
</evidence>
<accession>A0A942V0M2</accession>
<dbReference type="EMBL" id="WSFT01000053">
    <property type="protein sequence ID" value="MBS4539716.1"/>
    <property type="molecule type" value="Genomic_DNA"/>
</dbReference>
<gene>
    <name evidence="3" type="ORF">GOQ27_14680</name>
</gene>
<dbReference type="InterPro" id="IPR003425">
    <property type="entry name" value="CCB3/YggT"/>
</dbReference>
<keyword evidence="2" id="KW-1133">Transmembrane helix</keyword>
<comment type="similarity">
    <text evidence="1">Belongs to the YggT family.</text>
</comment>
<keyword evidence="2" id="KW-0812">Transmembrane</keyword>
<feature type="transmembrane region" description="Helical" evidence="2">
    <location>
        <begin position="71"/>
        <end position="91"/>
    </location>
</feature>
<dbReference type="GO" id="GO:0016020">
    <property type="term" value="C:membrane"/>
    <property type="evidence" value="ECO:0007669"/>
    <property type="project" value="InterPro"/>
</dbReference>
<keyword evidence="4" id="KW-1185">Reference proteome</keyword>
<reference evidence="3" key="1">
    <citation type="submission" date="2019-12" db="EMBL/GenBank/DDBJ databases">
        <title>Clostridiaceae gen. nov. sp. nov., isolated from sediment in Xinjiang, China.</title>
        <authorList>
            <person name="Zhang R."/>
        </authorList>
    </citation>
    <scope>NUCLEOTIDE SEQUENCE</scope>
    <source>
        <strain evidence="3">D2Q-11</strain>
    </source>
</reference>
<dbReference type="PANTHER" id="PTHR33219:SF14">
    <property type="entry name" value="PROTEIN COFACTOR ASSEMBLY OF COMPLEX C SUBUNIT B CCB3, CHLOROPLASTIC-RELATED"/>
    <property type="match status" value="1"/>
</dbReference>
<dbReference type="AlphaFoldDB" id="A0A942V0M2"/>
<proteinExistence type="inferred from homology"/>
<feature type="transmembrane region" description="Helical" evidence="2">
    <location>
        <begin position="12"/>
        <end position="33"/>
    </location>
</feature>
<organism evidence="3 4">
    <name type="scientific">Anaeromonas frigoriresistens</name>
    <dbReference type="NCBI Taxonomy" id="2683708"/>
    <lineage>
        <taxon>Bacteria</taxon>
        <taxon>Bacillati</taxon>
        <taxon>Bacillota</taxon>
        <taxon>Tissierellia</taxon>
        <taxon>Tissierellales</taxon>
        <taxon>Thermohalobacteraceae</taxon>
        <taxon>Anaeromonas</taxon>
    </lineage>
</organism>
<name>A0A942V0M2_9FIRM</name>
<sequence length="92" mass="10710">MILNNYVLAQAVDMFMDLLKILIIARIFLTLIIRDLRNPLLNFIYRITEPILAPFRNLINKLGISTGMFDFSPLLAFLFLDLVSGFIMRLLY</sequence>
<dbReference type="RefSeq" id="WP_203367634.1">
    <property type="nucleotide sequence ID" value="NZ_WSFT01000053.1"/>
</dbReference>
<dbReference type="Proteomes" id="UP000724672">
    <property type="component" value="Unassembled WGS sequence"/>
</dbReference>
<dbReference type="Pfam" id="PF02325">
    <property type="entry name" value="CCB3_YggT"/>
    <property type="match status" value="1"/>
</dbReference>
<dbReference type="PANTHER" id="PTHR33219">
    <property type="entry name" value="YLMG HOMOLOG PROTEIN 2, CHLOROPLASTIC"/>
    <property type="match status" value="1"/>
</dbReference>